<dbReference type="RefSeq" id="XP_018272189.1">
    <property type="nucleotide sequence ID" value="XM_018418606.1"/>
</dbReference>
<evidence type="ECO:0000256" key="6">
    <source>
        <dbReference type="ARBA" id="ARBA00022982"/>
    </source>
</evidence>
<evidence type="ECO:0000256" key="5">
    <source>
        <dbReference type="ARBA" id="ARBA00022792"/>
    </source>
</evidence>
<keyword evidence="6" id="KW-0249">Electron transport</keyword>
<name>A0A194S6L9_RHOGW</name>
<keyword evidence="8" id="KW-0472">Membrane</keyword>
<keyword evidence="5" id="KW-0999">Mitochondrion inner membrane</keyword>
<dbReference type="PIRSF" id="PIRSF000022">
    <property type="entry name" value="Bc1_14K"/>
    <property type="match status" value="1"/>
</dbReference>
<dbReference type="AlphaFoldDB" id="A0A194S6L9"/>
<evidence type="ECO:0000256" key="4">
    <source>
        <dbReference type="ARBA" id="ARBA00022660"/>
    </source>
</evidence>
<evidence type="ECO:0000256" key="8">
    <source>
        <dbReference type="ARBA" id="ARBA00023136"/>
    </source>
</evidence>
<accession>A0A194S6L9</accession>
<dbReference type="OMA" id="PLAQWYT"/>
<sequence>SALGISLANHLKASRGLYKALKPLADRYANLAGFRAYGLKYDDVLIEESASVQKAIGRLSEREAYDRAFRLRTASMCAIAHEELPKDKWIKPNEDTRYLKPFIKEVEAEEADRSAFDHATRA</sequence>
<dbReference type="SUPFAM" id="SSF81524">
    <property type="entry name" value="14 kDa protein of cytochrome bc1 complex (Ubiquinol-cytochrome c reductase)"/>
    <property type="match status" value="1"/>
</dbReference>
<organism evidence="10 11">
    <name type="scientific">Rhodotorula graminis (strain WP1)</name>
    <dbReference type="NCBI Taxonomy" id="578459"/>
    <lineage>
        <taxon>Eukaryota</taxon>
        <taxon>Fungi</taxon>
        <taxon>Dikarya</taxon>
        <taxon>Basidiomycota</taxon>
        <taxon>Pucciniomycotina</taxon>
        <taxon>Microbotryomycetes</taxon>
        <taxon>Sporidiobolales</taxon>
        <taxon>Sporidiobolaceae</taxon>
        <taxon>Rhodotorula</taxon>
    </lineage>
</organism>
<comment type="subcellular location">
    <subcellularLocation>
        <location evidence="1">Mitochondrion inner membrane</location>
        <topology evidence="1">Peripheral membrane protein</topology>
        <orientation evidence="1">Matrix side</orientation>
    </subcellularLocation>
</comment>
<evidence type="ECO:0000256" key="2">
    <source>
        <dbReference type="ARBA" id="ARBA00008554"/>
    </source>
</evidence>
<dbReference type="PANTHER" id="PTHR12022">
    <property type="entry name" value="UBIQUINOL-CYTOCHROME C REDUCTASE COMPLEX 14 KD PROTEIN"/>
    <property type="match status" value="1"/>
</dbReference>
<gene>
    <name evidence="10" type="ORF">RHOBADRAFT_64900</name>
</gene>
<evidence type="ECO:0000313" key="11">
    <source>
        <dbReference type="Proteomes" id="UP000053890"/>
    </source>
</evidence>
<protein>
    <recommendedName>
        <fullName evidence="9">Complex III subunit 7</fullName>
    </recommendedName>
</protein>
<dbReference type="PANTHER" id="PTHR12022:SF0">
    <property type="entry name" value="CYTOCHROME B-C1 COMPLEX SUBUNIT 7"/>
    <property type="match status" value="1"/>
</dbReference>
<evidence type="ECO:0000256" key="9">
    <source>
        <dbReference type="ARBA" id="ARBA00031684"/>
    </source>
</evidence>
<keyword evidence="11" id="KW-1185">Reference proteome</keyword>
<keyword evidence="7" id="KW-0496">Mitochondrion</keyword>
<dbReference type="GO" id="GO:0006122">
    <property type="term" value="P:mitochondrial electron transport, ubiquinol to cytochrome c"/>
    <property type="evidence" value="ECO:0007669"/>
    <property type="project" value="InterPro"/>
</dbReference>
<dbReference type="GO" id="GO:0045275">
    <property type="term" value="C:respiratory chain complex III"/>
    <property type="evidence" value="ECO:0007669"/>
    <property type="project" value="InterPro"/>
</dbReference>
<keyword evidence="3" id="KW-0813">Transport</keyword>
<keyword evidence="4" id="KW-0679">Respiratory chain</keyword>
<dbReference type="GO" id="GO:0005743">
    <property type="term" value="C:mitochondrial inner membrane"/>
    <property type="evidence" value="ECO:0007669"/>
    <property type="project" value="UniProtKB-SubCell"/>
</dbReference>
<dbReference type="Gene3D" id="1.10.1090.10">
    <property type="entry name" value="Cytochrome b-c1 complex subunit 7"/>
    <property type="match status" value="1"/>
</dbReference>
<dbReference type="Proteomes" id="UP000053890">
    <property type="component" value="Unassembled WGS sequence"/>
</dbReference>
<dbReference type="STRING" id="578459.A0A194S6L9"/>
<comment type="similarity">
    <text evidence="2">Belongs to the UQCRB/QCR7 family.</text>
</comment>
<dbReference type="FunFam" id="1.10.1090.10:FF:000001">
    <property type="entry name" value="Cytochrome b-c1 complex subunit 7"/>
    <property type="match status" value="1"/>
</dbReference>
<dbReference type="EMBL" id="KQ474077">
    <property type="protein sequence ID" value="KPV76140.1"/>
    <property type="molecule type" value="Genomic_DNA"/>
</dbReference>
<evidence type="ECO:0000313" key="10">
    <source>
        <dbReference type="EMBL" id="KPV76140.1"/>
    </source>
</evidence>
<dbReference type="GeneID" id="28979053"/>
<dbReference type="OrthoDB" id="425749at2759"/>
<proteinExistence type="inferred from homology"/>
<evidence type="ECO:0000256" key="3">
    <source>
        <dbReference type="ARBA" id="ARBA00022448"/>
    </source>
</evidence>
<evidence type="ECO:0000256" key="1">
    <source>
        <dbReference type="ARBA" id="ARBA00004443"/>
    </source>
</evidence>
<feature type="non-terminal residue" evidence="10">
    <location>
        <position position="1"/>
    </location>
</feature>
<dbReference type="InterPro" id="IPR036544">
    <property type="entry name" value="QCR7_sf"/>
</dbReference>
<evidence type="ECO:0000256" key="7">
    <source>
        <dbReference type="ARBA" id="ARBA00023128"/>
    </source>
</evidence>
<reference evidence="10 11" key="1">
    <citation type="journal article" date="2015" name="Front. Microbiol.">
        <title>Genome sequence of the plant growth promoting endophytic yeast Rhodotorula graminis WP1.</title>
        <authorList>
            <person name="Firrincieli A."/>
            <person name="Otillar R."/>
            <person name="Salamov A."/>
            <person name="Schmutz J."/>
            <person name="Khan Z."/>
            <person name="Redman R.S."/>
            <person name="Fleck N.D."/>
            <person name="Lindquist E."/>
            <person name="Grigoriev I.V."/>
            <person name="Doty S.L."/>
        </authorList>
    </citation>
    <scope>NUCLEOTIDE SEQUENCE [LARGE SCALE GENOMIC DNA]</scope>
    <source>
        <strain evidence="10 11">WP1</strain>
    </source>
</reference>
<dbReference type="InterPro" id="IPR003197">
    <property type="entry name" value="QCR7"/>
</dbReference>
<dbReference type="Pfam" id="PF02271">
    <property type="entry name" value="UCR_14kD"/>
    <property type="match status" value="1"/>
</dbReference>